<proteinExistence type="predicted"/>
<dbReference type="EMBL" id="UGGP01000001">
    <property type="protein sequence ID" value="STO08146.1"/>
    <property type="molecule type" value="Genomic_DNA"/>
</dbReference>
<organism evidence="3 4">
    <name type="scientific">Exiguobacterium aurantiacum</name>
    <dbReference type="NCBI Taxonomy" id="33987"/>
    <lineage>
        <taxon>Bacteria</taxon>
        <taxon>Bacillati</taxon>
        <taxon>Bacillota</taxon>
        <taxon>Bacilli</taxon>
        <taxon>Bacillales</taxon>
        <taxon>Bacillales Family XII. Incertae Sedis</taxon>
        <taxon>Exiguobacterium</taxon>
    </lineage>
</organism>
<evidence type="ECO:0000256" key="1">
    <source>
        <dbReference type="ARBA" id="ARBA00022801"/>
    </source>
</evidence>
<accession>A0A377FUH7</accession>
<dbReference type="GO" id="GO:0016020">
    <property type="term" value="C:membrane"/>
    <property type="evidence" value="ECO:0007669"/>
    <property type="project" value="TreeGrafter"/>
</dbReference>
<name>A0A377FUH7_9BACL</name>
<dbReference type="PANTHER" id="PTHR43798:SF31">
    <property type="entry name" value="AB HYDROLASE SUPERFAMILY PROTEIN YCLE"/>
    <property type="match status" value="1"/>
</dbReference>
<dbReference type="SUPFAM" id="SSF53474">
    <property type="entry name" value="alpha/beta-Hydrolases"/>
    <property type="match status" value="1"/>
</dbReference>
<dbReference type="InterPro" id="IPR029058">
    <property type="entry name" value="AB_hydrolase_fold"/>
</dbReference>
<keyword evidence="1 3" id="KW-0378">Hydrolase</keyword>
<dbReference type="Gene3D" id="3.40.50.1820">
    <property type="entry name" value="alpha/beta hydrolase"/>
    <property type="match status" value="1"/>
</dbReference>
<dbReference type="AlphaFoldDB" id="A0A377FUH7"/>
<evidence type="ECO:0000313" key="4">
    <source>
        <dbReference type="Proteomes" id="UP000254060"/>
    </source>
</evidence>
<dbReference type="PRINTS" id="PR00111">
    <property type="entry name" value="ABHYDROLASE"/>
</dbReference>
<dbReference type="GO" id="GO:0016787">
    <property type="term" value="F:hydrolase activity"/>
    <property type="evidence" value="ECO:0007669"/>
    <property type="project" value="UniProtKB-KW"/>
</dbReference>
<feature type="domain" description="AB hydrolase-1" evidence="2">
    <location>
        <begin position="14"/>
        <end position="111"/>
    </location>
</feature>
<evidence type="ECO:0000259" key="2">
    <source>
        <dbReference type="Pfam" id="PF00561"/>
    </source>
</evidence>
<dbReference type="InterPro" id="IPR000073">
    <property type="entry name" value="AB_hydrolase_1"/>
</dbReference>
<gene>
    <name evidence="3" type="primary">hsaD</name>
    <name evidence="3" type="ORF">NCTC13163_01515</name>
</gene>
<sequence>MGGYYAEVIGSGTPILFLPAGGFTGEEGRSLAEKLRDDFEVHLLDLPGFGRSEGIRQVVDAKQMADWVNDYVVTHRLGSVHVIGHSLGGAVALAFAVHYPEQVKRLVLLDQGHKAFPRVPLKEYGIFGLLVPLLSGISRLLGPRVVERIERKMVSDERAQPISDERFQMFCTKTGLTERDEIRRALDAPAKLGQGGLNLLFGFYRLDVPTFTRSLQVPTLLVYGDFIGLDDKEARLTQSAILDLREHELPITYIRMTGGHFVHWNPAFPIEQVLQFLHSQKISGLR</sequence>
<dbReference type="EC" id="3.7.1.8" evidence="3"/>
<dbReference type="STRING" id="1397694.GCA_000702585_02012"/>
<dbReference type="OrthoDB" id="2357020at2"/>
<evidence type="ECO:0000313" key="3">
    <source>
        <dbReference type="EMBL" id="STO08146.1"/>
    </source>
</evidence>
<dbReference type="InterPro" id="IPR050266">
    <property type="entry name" value="AB_hydrolase_sf"/>
</dbReference>
<dbReference type="Pfam" id="PF00561">
    <property type="entry name" value="Abhydrolase_1"/>
    <property type="match status" value="1"/>
</dbReference>
<reference evidence="3 4" key="1">
    <citation type="submission" date="2018-06" db="EMBL/GenBank/DDBJ databases">
        <authorList>
            <consortium name="Pathogen Informatics"/>
            <person name="Doyle S."/>
        </authorList>
    </citation>
    <scope>NUCLEOTIDE SEQUENCE [LARGE SCALE GENOMIC DNA]</scope>
    <source>
        <strain evidence="3 4">NCTC13163</strain>
    </source>
</reference>
<dbReference type="PANTHER" id="PTHR43798">
    <property type="entry name" value="MONOACYLGLYCEROL LIPASE"/>
    <property type="match status" value="1"/>
</dbReference>
<protein>
    <submittedName>
        <fullName evidence="3">2-hydroxy-6-oxo-6-phenylhexa-2,4-dienoate hydrolase</fullName>
        <ecNumber evidence="3">3.7.1.8</ecNumber>
    </submittedName>
</protein>
<dbReference type="Proteomes" id="UP000254060">
    <property type="component" value="Unassembled WGS sequence"/>
</dbReference>
<dbReference type="RefSeq" id="WP_029335028.1">
    <property type="nucleotide sequence ID" value="NZ_UGGP01000001.1"/>
</dbReference>